<keyword evidence="2" id="KW-1185">Reference proteome</keyword>
<comment type="caution">
    <text evidence="1">The sequence shown here is derived from an EMBL/GenBank/DDBJ whole genome shotgun (WGS) entry which is preliminary data.</text>
</comment>
<reference evidence="1" key="1">
    <citation type="journal article" date="2021" name="New Phytol.">
        <title>Evolutionary innovations through gain and loss of genes in the ectomycorrhizal Boletales.</title>
        <authorList>
            <person name="Wu G."/>
            <person name="Miyauchi S."/>
            <person name="Morin E."/>
            <person name="Kuo A."/>
            <person name="Drula E."/>
            <person name="Varga T."/>
            <person name="Kohler A."/>
            <person name="Feng B."/>
            <person name="Cao Y."/>
            <person name="Lipzen A."/>
            <person name="Daum C."/>
            <person name="Hundley H."/>
            <person name="Pangilinan J."/>
            <person name="Johnson J."/>
            <person name="Barry K."/>
            <person name="LaButti K."/>
            <person name="Ng V."/>
            <person name="Ahrendt S."/>
            <person name="Min B."/>
            <person name="Choi I.G."/>
            <person name="Park H."/>
            <person name="Plett J.M."/>
            <person name="Magnuson J."/>
            <person name="Spatafora J.W."/>
            <person name="Nagy L.G."/>
            <person name="Henrissat B."/>
            <person name="Grigoriev I.V."/>
            <person name="Yang Z.L."/>
            <person name="Xu J."/>
            <person name="Martin F.M."/>
        </authorList>
    </citation>
    <scope>NUCLEOTIDE SEQUENCE</scope>
    <source>
        <strain evidence="1">ATCC 28755</strain>
    </source>
</reference>
<dbReference type="EMBL" id="MU267747">
    <property type="protein sequence ID" value="KAH7909674.1"/>
    <property type="molecule type" value="Genomic_DNA"/>
</dbReference>
<protein>
    <submittedName>
        <fullName evidence="1">Uncharacterized protein</fullName>
    </submittedName>
</protein>
<proteinExistence type="predicted"/>
<sequence>MFLPPEIILGILEPVYYDDLASPNYSLLSACSLVCSGWSGPAQTLLFRNPKQIRLHNSAAFYAAIDSSTFRGQTLGSCVRRLDIRTGRSSNDSCALQEFTRILLACPRLYELTLSIYGIHEFANSLLSELKESTKNLKALSLIYCGVQSPIIFQLLEIWHNVQFLKIGTEIVASTPRHDELVPSATPVVSNAPVRLYDLILLRTPSPEILSWLLEPSLESLRILECREMPGRSTRALLTPHTRRLRSLRLLHYNLDSAALLRECTELEELLLYHIPSIVPLAPDLPQTIQHFGFWNSISNHQKTLDPILDAVDSLPRLNVITCNTNVVELVDYPRLKAVCEDRNIEIIVTKVPFWIPEDPVVTRRFPRGRSVSNFGLMG</sequence>
<evidence type="ECO:0000313" key="2">
    <source>
        <dbReference type="Proteomes" id="UP000790377"/>
    </source>
</evidence>
<organism evidence="1 2">
    <name type="scientific">Hygrophoropsis aurantiaca</name>
    <dbReference type="NCBI Taxonomy" id="72124"/>
    <lineage>
        <taxon>Eukaryota</taxon>
        <taxon>Fungi</taxon>
        <taxon>Dikarya</taxon>
        <taxon>Basidiomycota</taxon>
        <taxon>Agaricomycotina</taxon>
        <taxon>Agaricomycetes</taxon>
        <taxon>Agaricomycetidae</taxon>
        <taxon>Boletales</taxon>
        <taxon>Coniophorineae</taxon>
        <taxon>Hygrophoropsidaceae</taxon>
        <taxon>Hygrophoropsis</taxon>
    </lineage>
</organism>
<dbReference type="Proteomes" id="UP000790377">
    <property type="component" value="Unassembled WGS sequence"/>
</dbReference>
<evidence type="ECO:0000313" key="1">
    <source>
        <dbReference type="EMBL" id="KAH7909674.1"/>
    </source>
</evidence>
<accession>A0ACB8A8T3</accession>
<gene>
    <name evidence="1" type="ORF">BJ138DRAFT_1066661</name>
</gene>
<name>A0ACB8A8T3_9AGAM</name>